<feature type="transmembrane region" description="Helical" evidence="1">
    <location>
        <begin position="340"/>
        <end position="360"/>
    </location>
</feature>
<keyword evidence="3" id="KW-1185">Reference proteome</keyword>
<dbReference type="OrthoDB" id="5427664at2759"/>
<keyword evidence="1" id="KW-1133">Transmembrane helix</keyword>
<protein>
    <submittedName>
        <fullName evidence="2">Uncharacterized protein</fullName>
    </submittedName>
</protein>
<dbReference type="AlphaFoldDB" id="A0A7C8MP12"/>
<organism evidence="2 3">
    <name type="scientific">Massariosphaeria phaeospora</name>
    <dbReference type="NCBI Taxonomy" id="100035"/>
    <lineage>
        <taxon>Eukaryota</taxon>
        <taxon>Fungi</taxon>
        <taxon>Dikarya</taxon>
        <taxon>Ascomycota</taxon>
        <taxon>Pezizomycotina</taxon>
        <taxon>Dothideomycetes</taxon>
        <taxon>Pleosporomycetidae</taxon>
        <taxon>Pleosporales</taxon>
        <taxon>Pleosporales incertae sedis</taxon>
        <taxon>Massariosphaeria</taxon>
    </lineage>
</organism>
<keyword evidence="1" id="KW-0472">Membrane</keyword>
<keyword evidence="1" id="KW-0812">Transmembrane</keyword>
<sequence length="591" mass="66098">MGNCSGKLNCTSSGVVRANPDIAGNGILAAFLLSALMTIAAIIFGYLSDSLPDWYLNDLDKAMITKFQTKAVQFQSLKSISYLGSKWFTLKAWIHKRLGLQPPQPSPKLDRRECQEAVTRFILSLSDQQLATGLAILIAALSNQCTLSVQEFRITMSLAWFSSTTHLATLDSLRDYFISHGTIRNWRVFGMVAMLSLLVSSFVICMILALEFSEPDVPVRCSPKDFPTPNQMRIVVDFMAWALALAILISNYGTKIIQSYGSELGRKSGRERLTAWMVKTFDRKLPEMSDVEWGTVVDELRARRKADNRARLLLRVDTEQQRGHKWVLWLMAVRSYEGSFLHLAPSIAFMLSYGFGQLAFFRFDTFLKVKVDSSMGFGQITAMILLVLPILAAAEIYYESKGRLTGGVLPGTSAPINGGSWPRSDTIPITPGNSDASDLEPTGRDYDEELPQIRLLLYDDTKSINRTWLSASNDNEIRELLRAKQRVLFNYRRLTELENSLSITSKAVTLFMISISGSIALGVILNIPDKEGFLVLGGAFFLILRVFFGSAAFINRTFAFIQNVRSRETLDKIRGEVREDDTRTALNSTGQ</sequence>
<dbReference type="EMBL" id="JAADJZ010000011">
    <property type="protein sequence ID" value="KAF2871605.1"/>
    <property type="molecule type" value="Genomic_DNA"/>
</dbReference>
<feature type="transmembrane region" description="Helical" evidence="1">
    <location>
        <begin position="507"/>
        <end position="527"/>
    </location>
</feature>
<reference evidence="2 3" key="1">
    <citation type="submission" date="2020-01" db="EMBL/GenBank/DDBJ databases">
        <authorList>
            <consortium name="DOE Joint Genome Institute"/>
            <person name="Haridas S."/>
            <person name="Albert R."/>
            <person name="Binder M."/>
            <person name="Bloem J."/>
            <person name="Labutti K."/>
            <person name="Salamov A."/>
            <person name="Andreopoulos B."/>
            <person name="Baker S.E."/>
            <person name="Barry K."/>
            <person name="Bills G."/>
            <person name="Bluhm B.H."/>
            <person name="Cannon C."/>
            <person name="Castanera R."/>
            <person name="Culley D.E."/>
            <person name="Daum C."/>
            <person name="Ezra D."/>
            <person name="Gonzalez J.B."/>
            <person name="Henrissat B."/>
            <person name="Kuo A."/>
            <person name="Liang C."/>
            <person name="Lipzen A."/>
            <person name="Lutzoni F."/>
            <person name="Magnuson J."/>
            <person name="Mondo S."/>
            <person name="Nolan M."/>
            <person name="Ohm R."/>
            <person name="Pangilinan J."/>
            <person name="Park H.-J.H."/>
            <person name="Ramirez L."/>
            <person name="Alfaro M."/>
            <person name="Sun H."/>
            <person name="Tritt A."/>
            <person name="Yoshinaga Y."/>
            <person name="Zwiers L.-H.L."/>
            <person name="Turgeon B.G."/>
            <person name="Goodwin S.B."/>
            <person name="Spatafora J.W."/>
            <person name="Crous P.W."/>
            <person name="Grigoriev I.V."/>
        </authorList>
    </citation>
    <scope>NUCLEOTIDE SEQUENCE [LARGE SCALE GENOMIC DNA]</scope>
    <source>
        <strain evidence="2 3">CBS 611.86</strain>
    </source>
</reference>
<accession>A0A7C8MP12</accession>
<feature type="transmembrane region" description="Helical" evidence="1">
    <location>
        <begin position="230"/>
        <end position="249"/>
    </location>
</feature>
<feature type="transmembrane region" description="Helical" evidence="1">
    <location>
        <begin position="380"/>
        <end position="398"/>
    </location>
</feature>
<dbReference type="PANTHER" id="PTHR37577:SF1">
    <property type="entry name" value="INTEGRAL MEMBRANE PROTEIN"/>
    <property type="match status" value="1"/>
</dbReference>
<dbReference type="InterPro" id="IPR053018">
    <property type="entry name" value="Elsinochrome_Biosynth-Asso"/>
</dbReference>
<feature type="transmembrane region" description="Helical" evidence="1">
    <location>
        <begin position="533"/>
        <end position="555"/>
    </location>
</feature>
<evidence type="ECO:0000256" key="1">
    <source>
        <dbReference type="SAM" id="Phobius"/>
    </source>
</evidence>
<dbReference type="PANTHER" id="PTHR37577">
    <property type="entry name" value="INTEGRAL MEMBRANE PROTEIN"/>
    <property type="match status" value="1"/>
</dbReference>
<gene>
    <name evidence="2" type="ORF">BDV95DRAFT_594689</name>
</gene>
<evidence type="ECO:0000313" key="2">
    <source>
        <dbReference type="EMBL" id="KAF2871605.1"/>
    </source>
</evidence>
<name>A0A7C8MP12_9PLEO</name>
<proteinExistence type="predicted"/>
<evidence type="ECO:0000313" key="3">
    <source>
        <dbReference type="Proteomes" id="UP000481861"/>
    </source>
</evidence>
<comment type="caution">
    <text evidence="2">The sequence shown here is derived from an EMBL/GenBank/DDBJ whole genome shotgun (WGS) entry which is preliminary data.</text>
</comment>
<feature type="transmembrane region" description="Helical" evidence="1">
    <location>
        <begin position="27"/>
        <end position="47"/>
    </location>
</feature>
<dbReference type="Proteomes" id="UP000481861">
    <property type="component" value="Unassembled WGS sequence"/>
</dbReference>
<feature type="transmembrane region" description="Helical" evidence="1">
    <location>
        <begin position="188"/>
        <end position="210"/>
    </location>
</feature>